<dbReference type="Gene3D" id="3.90.1530.10">
    <property type="entry name" value="Conserved hypothetical protein from pyrococcus furiosus pfu- 392566-001, ParB domain"/>
    <property type="match status" value="1"/>
</dbReference>
<proteinExistence type="predicted"/>
<evidence type="ECO:0000313" key="1">
    <source>
        <dbReference type="EMBL" id="OIR09381.1"/>
    </source>
</evidence>
<accession>A0A1J5SZG7</accession>
<gene>
    <name evidence="1" type="ORF">GALL_86150</name>
</gene>
<protein>
    <submittedName>
        <fullName evidence="1">Putative ParB-like nuclease</fullName>
    </submittedName>
</protein>
<dbReference type="AlphaFoldDB" id="A0A1J5SZG7"/>
<sequence length="244" mass="27155">MRTLLIPLLLPFALLSLVASPARAAYAPYDPSMPARAEYVIDALRLHPTQFCLGFREVTFKAGLLDRMSPAQAASYMKKKNVPVVIGPGGVPYLADGHHTVRALLESTQPDKRVYGHILANWSRLPLGEFWQRMVEHHYAYLKDSEGRGPVDPAKLPANLLGMQSDPYRSLAWGVLAHHGYREVKGASGFFQEFHWGDYFRDKVRWNDNDTASFERAVVEAVALAHDPAARTLPGYIPGSDSAE</sequence>
<dbReference type="SUPFAM" id="SSF110849">
    <property type="entry name" value="ParB/Sulfiredoxin"/>
    <property type="match status" value="1"/>
</dbReference>
<dbReference type="InterPro" id="IPR036086">
    <property type="entry name" value="ParB/Sulfiredoxin_sf"/>
</dbReference>
<dbReference type="InterPro" id="IPR014956">
    <property type="entry name" value="ParBc_2"/>
</dbReference>
<dbReference type="Pfam" id="PF08857">
    <property type="entry name" value="ParBc_2"/>
    <property type="match status" value="1"/>
</dbReference>
<dbReference type="CDD" id="cd16390">
    <property type="entry name" value="ParB_N_Srx_like"/>
    <property type="match status" value="1"/>
</dbReference>
<dbReference type="Gene3D" id="1.10.8.10">
    <property type="entry name" value="DNA helicase RuvA subunit, C-terminal domain"/>
    <property type="match status" value="1"/>
</dbReference>
<name>A0A1J5SZG7_9ZZZZ</name>
<comment type="caution">
    <text evidence="1">The sequence shown here is derived from an EMBL/GenBank/DDBJ whole genome shotgun (WGS) entry which is preliminary data.</text>
</comment>
<reference evidence="1" key="1">
    <citation type="submission" date="2016-10" db="EMBL/GenBank/DDBJ databases">
        <title>Sequence of Gallionella enrichment culture.</title>
        <authorList>
            <person name="Poehlein A."/>
            <person name="Muehling M."/>
            <person name="Daniel R."/>
        </authorList>
    </citation>
    <scope>NUCLEOTIDE SEQUENCE</scope>
</reference>
<dbReference type="EMBL" id="MLJW01000027">
    <property type="protein sequence ID" value="OIR09381.1"/>
    <property type="molecule type" value="Genomic_DNA"/>
</dbReference>
<organism evidence="1">
    <name type="scientific">mine drainage metagenome</name>
    <dbReference type="NCBI Taxonomy" id="410659"/>
    <lineage>
        <taxon>unclassified sequences</taxon>
        <taxon>metagenomes</taxon>
        <taxon>ecological metagenomes</taxon>
    </lineage>
</organism>